<keyword evidence="3" id="KW-1185">Reference proteome</keyword>
<protein>
    <recommendedName>
        <fullName evidence="1">L-tyrosine decarboxylase C-terminal domain-containing protein</fullName>
    </recommendedName>
</protein>
<organism evidence="2 3">
    <name type="scientific">Mycena rosella</name>
    <name type="common">Pink bonnet</name>
    <name type="synonym">Agaricus rosellus</name>
    <dbReference type="NCBI Taxonomy" id="1033263"/>
    <lineage>
        <taxon>Eukaryota</taxon>
        <taxon>Fungi</taxon>
        <taxon>Dikarya</taxon>
        <taxon>Basidiomycota</taxon>
        <taxon>Agaricomycotina</taxon>
        <taxon>Agaricomycetes</taxon>
        <taxon>Agaricomycetidae</taxon>
        <taxon>Agaricales</taxon>
        <taxon>Marasmiineae</taxon>
        <taxon>Mycenaceae</taxon>
        <taxon>Mycena</taxon>
    </lineage>
</organism>
<name>A0AAD7DWK0_MYCRO</name>
<dbReference type="InterPro" id="IPR049373">
    <property type="entry name" value="TyrDC_C"/>
</dbReference>
<sequence>MRFLLTWSTPHLHQGQDGESIGTYGIEGSKPGAPAVACYLHHNVLGLDQNGHGALLGQVSFTCCRVSIWFWAAMSDDKTEFIVVPFNPLEKGSDKIIICERILGKSNEEFVQDEEAFEVLCTLASDLNINAFACNFWINGQVDDDVEEANYLNKRIFNRLSITSPNVDPKNIPLFLSSTVFEQGDYRECVRNFQRRLGLETDSRQDLFVLRNVVMSPFQAAGNFVQELATIFQKVLEEENVVRRNTVEPQIYEFVMQGVEAPYLTYKP</sequence>
<gene>
    <name evidence="2" type="ORF">B0H17DRAFT_869752</name>
</gene>
<dbReference type="Pfam" id="PF21391">
    <property type="entry name" value="tyr_de_CO2_C"/>
    <property type="match status" value="1"/>
</dbReference>
<dbReference type="EMBL" id="JARKIE010000022">
    <property type="protein sequence ID" value="KAJ7699650.1"/>
    <property type="molecule type" value="Genomic_DNA"/>
</dbReference>
<evidence type="ECO:0000313" key="3">
    <source>
        <dbReference type="Proteomes" id="UP001221757"/>
    </source>
</evidence>
<reference evidence="2" key="1">
    <citation type="submission" date="2023-03" db="EMBL/GenBank/DDBJ databases">
        <title>Massive genome expansion in bonnet fungi (Mycena s.s.) driven by repeated elements and novel gene families across ecological guilds.</title>
        <authorList>
            <consortium name="Lawrence Berkeley National Laboratory"/>
            <person name="Harder C.B."/>
            <person name="Miyauchi S."/>
            <person name="Viragh M."/>
            <person name="Kuo A."/>
            <person name="Thoen E."/>
            <person name="Andreopoulos B."/>
            <person name="Lu D."/>
            <person name="Skrede I."/>
            <person name="Drula E."/>
            <person name="Henrissat B."/>
            <person name="Morin E."/>
            <person name="Kohler A."/>
            <person name="Barry K."/>
            <person name="LaButti K."/>
            <person name="Morin E."/>
            <person name="Salamov A."/>
            <person name="Lipzen A."/>
            <person name="Mereny Z."/>
            <person name="Hegedus B."/>
            <person name="Baldrian P."/>
            <person name="Stursova M."/>
            <person name="Weitz H."/>
            <person name="Taylor A."/>
            <person name="Grigoriev I.V."/>
            <person name="Nagy L.G."/>
            <person name="Martin F."/>
            <person name="Kauserud H."/>
        </authorList>
    </citation>
    <scope>NUCLEOTIDE SEQUENCE</scope>
    <source>
        <strain evidence="2">CBHHK067</strain>
    </source>
</reference>
<feature type="non-terminal residue" evidence="2">
    <location>
        <position position="1"/>
    </location>
</feature>
<feature type="domain" description="L-tyrosine decarboxylase C-terminal" evidence="1">
    <location>
        <begin position="107"/>
        <end position="238"/>
    </location>
</feature>
<dbReference type="Proteomes" id="UP001221757">
    <property type="component" value="Unassembled WGS sequence"/>
</dbReference>
<evidence type="ECO:0000313" key="2">
    <source>
        <dbReference type="EMBL" id="KAJ7699650.1"/>
    </source>
</evidence>
<comment type="caution">
    <text evidence="2">The sequence shown here is derived from an EMBL/GenBank/DDBJ whole genome shotgun (WGS) entry which is preliminary data.</text>
</comment>
<dbReference type="AlphaFoldDB" id="A0AAD7DWK0"/>
<proteinExistence type="predicted"/>
<accession>A0AAD7DWK0</accession>
<evidence type="ECO:0000259" key="1">
    <source>
        <dbReference type="Pfam" id="PF21391"/>
    </source>
</evidence>